<reference evidence="1" key="2">
    <citation type="journal article" date="2023" name="IMA Fungus">
        <title>Comparative genomic study of the Penicillium genus elucidates a diverse pangenome and 15 lateral gene transfer events.</title>
        <authorList>
            <person name="Petersen C."/>
            <person name="Sorensen T."/>
            <person name="Nielsen M.R."/>
            <person name="Sondergaard T.E."/>
            <person name="Sorensen J.L."/>
            <person name="Fitzpatrick D.A."/>
            <person name="Frisvad J.C."/>
            <person name="Nielsen K.L."/>
        </authorList>
    </citation>
    <scope>NUCLEOTIDE SEQUENCE</scope>
    <source>
        <strain evidence="1">IBT 19713</strain>
    </source>
</reference>
<accession>A0A9W9PJX5</accession>
<name>A0A9W9PJX5_9EURO</name>
<dbReference type="GeneID" id="83198646"/>
<dbReference type="AlphaFoldDB" id="A0A9W9PJX5"/>
<gene>
    <name evidence="1" type="ORF">N7468_002046</name>
</gene>
<protein>
    <submittedName>
        <fullName evidence="1">Uncharacterized protein</fullName>
    </submittedName>
</protein>
<evidence type="ECO:0000313" key="2">
    <source>
        <dbReference type="Proteomes" id="UP001150941"/>
    </source>
</evidence>
<proteinExistence type="predicted"/>
<dbReference type="EMBL" id="JAPQKS010000002">
    <property type="protein sequence ID" value="KAJ5247063.1"/>
    <property type="molecule type" value="Genomic_DNA"/>
</dbReference>
<reference evidence="1" key="1">
    <citation type="submission" date="2022-11" db="EMBL/GenBank/DDBJ databases">
        <authorList>
            <person name="Petersen C."/>
        </authorList>
    </citation>
    <scope>NUCLEOTIDE SEQUENCE</scope>
    <source>
        <strain evidence="1">IBT 19713</strain>
    </source>
</reference>
<evidence type="ECO:0000313" key="1">
    <source>
        <dbReference type="EMBL" id="KAJ5247063.1"/>
    </source>
</evidence>
<dbReference type="OrthoDB" id="2446291at2759"/>
<keyword evidence="2" id="KW-1185">Reference proteome</keyword>
<organism evidence="1 2">
    <name type="scientific">Penicillium chermesinum</name>
    <dbReference type="NCBI Taxonomy" id="63820"/>
    <lineage>
        <taxon>Eukaryota</taxon>
        <taxon>Fungi</taxon>
        <taxon>Dikarya</taxon>
        <taxon>Ascomycota</taxon>
        <taxon>Pezizomycotina</taxon>
        <taxon>Eurotiomycetes</taxon>
        <taxon>Eurotiomycetidae</taxon>
        <taxon>Eurotiales</taxon>
        <taxon>Aspergillaceae</taxon>
        <taxon>Penicillium</taxon>
    </lineage>
</organism>
<dbReference type="RefSeq" id="XP_058334484.1">
    <property type="nucleotide sequence ID" value="XM_058471343.1"/>
</dbReference>
<comment type="caution">
    <text evidence="1">The sequence shown here is derived from an EMBL/GenBank/DDBJ whole genome shotgun (WGS) entry which is preliminary data.</text>
</comment>
<sequence length="218" mass="23881">MAGLKRSLEEELAWKPAAQEPKRTRLQMHIPEKMHPVRSSNMTHMPFYGARPITPVESPLEIEPTDLGNLGGCMTPQPNLLGRFMGHSVYSSPHTPSSTACENGSNAMVDGEYNTGNSNASQMAFPSPTSDFEMMESFPGEAGMHSSPTDVSMAPEYSHVLSHDTGVPLQPASEDTPISPTLTLPAQRKTPRVAMGFRRNCEKCQAHVPGHYLHIIRD</sequence>
<dbReference type="Proteomes" id="UP001150941">
    <property type="component" value="Unassembled WGS sequence"/>
</dbReference>